<evidence type="ECO:0000313" key="1">
    <source>
        <dbReference type="EMBL" id="OEG09956.1"/>
    </source>
</evidence>
<dbReference type="InterPro" id="IPR024008">
    <property type="entry name" value="BsaA"/>
</dbReference>
<gene>
    <name evidence="1" type="ORF">BCR25_10690</name>
</gene>
<dbReference type="NCBIfam" id="TIGR04090">
    <property type="entry name" value="exp_by_SipW_IV"/>
    <property type="match status" value="1"/>
</dbReference>
<keyword evidence="2" id="KW-1185">Reference proteome</keyword>
<evidence type="ECO:0008006" key="3">
    <source>
        <dbReference type="Google" id="ProtNLM"/>
    </source>
</evidence>
<dbReference type="RefSeq" id="WP_069664710.1">
    <property type="nucleotide sequence ID" value="NZ_JBHUJJ010000001.1"/>
</dbReference>
<organism evidence="1 2">
    <name type="scientific">Enterococcus termitis</name>
    <dbReference type="NCBI Taxonomy" id="332950"/>
    <lineage>
        <taxon>Bacteria</taxon>
        <taxon>Bacillati</taxon>
        <taxon>Bacillota</taxon>
        <taxon>Bacilli</taxon>
        <taxon>Lactobacillales</taxon>
        <taxon>Enterococcaceae</taxon>
        <taxon>Enterococcus</taxon>
    </lineage>
</organism>
<protein>
    <recommendedName>
        <fullName evidence="3">Alternate signal-mediated exported protein</fullName>
    </recommendedName>
</protein>
<dbReference type="AlphaFoldDB" id="A0A1E5GB57"/>
<evidence type="ECO:0000313" key="2">
    <source>
        <dbReference type="Proteomes" id="UP000095094"/>
    </source>
</evidence>
<sequence length="280" mass="32284">MRKGRKLLKIIHQNKLLWGLFSIVLSLLLVVGSTYSWITYSDDKINRNQPNSKHFSVAIDEVFTPNLQWSPGAVTQKKLFVKNDGQMPALVRISIYEFLVHFELDMADGTGNGGLKTVSTSSGTDMIMDDAETWAKGRTYKLEANRYYKAAEVYKGDKKNPATAYVYKGARRGEALKHLTIHFNDTDIFDQNKQPSKGKKHYWYYSDGYFYYSEVLQPKERTKDLIQQVSLEKQLPNKFKGSLYQLVPIMDAHDRTKALLDDWKIPSGSYVEAMYREKVH</sequence>
<accession>A0A1E5GB57</accession>
<reference evidence="2" key="1">
    <citation type="submission" date="2016-09" db="EMBL/GenBank/DDBJ databases">
        <authorList>
            <person name="Gulvik C.A."/>
        </authorList>
    </citation>
    <scope>NUCLEOTIDE SEQUENCE [LARGE SCALE GENOMIC DNA]</scope>
    <source>
        <strain evidence="2">LMG 8895</strain>
    </source>
</reference>
<dbReference type="Proteomes" id="UP000095094">
    <property type="component" value="Unassembled WGS sequence"/>
</dbReference>
<dbReference type="OrthoDB" id="2181557at2"/>
<comment type="caution">
    <text evidence="1">The sequence shown here is derived from an EMBL/GenBank/DDBJ whole genome shotgun (WGS) entry which is preliminary data.</text>
</comment>
<dbReference type="EMBL" id="MIJY01000044">
    <property type="protein sequence ID" value="OEG09956.1"/>
    <property type="molecule type" value="Genomic_DNA"/>
</dbReference>
<proteinExistence type="predicted"/>
<name>A0A1E5GB57_9ENTE</name>